<dbReference type="Pfam" id="PF04456">
    <property type="entry name" value="DUF503"/>
    <property type="match status" value="1"/>
</dbReference>
<sequence>MVLGICHLTIEMPEAHSLKEKRRVVRSLTERVRARFNVSIAEVADQDSWQVATVAFVCLSNSSRHVDDTMQTVIRFIEGNLQAGYLADVATEVMHLD</sequence>
<dbReference type="KEGG" id="sti:Sthe_1098"/>
<proteinExistence type="predicted"/>
<gene>
    <name evidence="1" type="ordered locus">Sthe_1098</name>
</gene>
<dbReference type="Proteomes" id="UP000002027">
    <property type="component" value="Chromosome 1"/>
</dbReference>
<dbReference type="EMBL" id="CP001823">
    <property type="protein sequence ID" value="ACZ38534.1"/>
    <property type="molecule type" value="Genomic_DNA"/>
</dbReference>
<accession>D1C2R7</accession>
<dbReference type="eggNOG" id="COG1550">
    <property type="taxonomic scope" value="Bacteria"/>
</dbReference>
<keyword evidence="2" id="KW-1185">Reference proteome</keyword>
<dbReference type="InterPro" id="IPR007546">
    <property type="entry name" value="DUF503"/>
</dbReference>
<evidence type="ECO:0000313" key="1">
    <source>
        <dbReference type="EMBL" id="ACZ38534.1"/>
    </source>
</evidence>
<evidence type="ECO:0000313" key="2">
    <source>
        <dbReference type="Proteomes" id="UP000002027"/>
    </source>
</evidence>
<reference evidence="1 2" key="2">
    <citation type="journal article" date="2010" name="Stand. Genomic Sci.">
        <title>Complete genome sequence of Desulfohalobium retbaense type strain (HR(100)).</title>
        <authorList>
            <person name="Spring S."/>
            <person name="Nolan M."/>
            <person name="Lapidus A."/>
            <person name="Glavina Del Rio T."/>
            <person name="Copeland A."/>
            <person name="Tice H."/>
            <person name="Cheng J.F."/>
            <person name="Lucas S."/>
            <person name="Land M."/>
            <person name="Chen F."/>
            <person name="Bruce D."/>
            <person name="Goodwin L."/>
            <person name="Pitluck S."/>
            <person name="Ivanova N."/>
            <person name="Mavromatis K."/>
            <person name="Mikhailova N."/>
            <person name="Pati A."/>
            <person name="Chen A."/>
            <person name="Palaniappan K."/>
            <person name="Hauser L."/>
            <person name="Chang Y.J."/>
            <person name="Jeffries C.D."/>
            <person name="Munk C."/>
            <person name="Kiss H."/>
            <person name="Chain P."/>
            <person name="Han C."/>
            <person name="Brettin T."/>
            <person name="Detter J.C."/>
            <person name="Schuler E."/>
            <person name="Goker M."/>
            <person name="Rohde M."/>
            <person name="Bristow J."/>
            <person name="Eisen J.A."/>
            <person name="Markowitz V."/>
            <person name="Hugenholtz P."/>
            <person name="Kyrpides N.C."/>
            <person name="Klenk H.P."/>
        </authorList>
    </citation>
    <scope>NUCLEOTIDE SEQUENCE [LARGE SCALE GENOMIC DNA]</scope>
    <source>
        <strain evidence="2">ATCC 49802 / DSM 20745 / S 6022</strain>
    </source>
</reference>
<dbReference type="HOGENOM" id="CLU_149981_4_0_0"/>
<organism evidence="1 2">
    <name type="scientific">Sphaerobacter thermophilus (strain ATCC 49802 / DSM 20745 / KCCM 41009 / NCIMB 13125 / S 6022)</name>
    <dbReference type="NCBI Taxonomy" id="479434"/>
    <lineage>
        <taxon>Bacteria</taxon>
        <taxon>Pseudomonadati</taxon>
        <taxon>Thermomicrobiota</taxon>
        <taxon>Thermomicrobia</taxon>
        <taxon>Sphaerobacterales</taxon>
        <taxon>Sphaerobacterineae</taxon>
        <taxon>Sphaerobacteraceae</taxon>
        <taxon>Sphaerobacter</taxon>
    </lineage>
</organism>
<dbReference type="OrthoDB" id="9809023at2"/>
<protein>
    <recommendedName>
        <fullName evidence="3">DUF503 domain-containing protein</fullName>
    </recommendedName>
</protein>
<dbReference type="SUPFAM" id="SSF103007">
    <property type="entry name" value="Hypothetical protein TT1725"/>
    <property type="match status" value="1"/>
</dbReference>
<dbReference type="AlphaFoldDB" id="D1C2R7"/>
<dbReference type="Gene3D" id="3.30.70.1120">
    <property type="entry name" value="TT1725-like"/>
    <property type="match status" value="1"/>
</dbReference>
<dbReference type="FunCoup" id="D1C2R7">
    <property type="interactions" value="12"/>
</dbReference>
<dbReference type="PANTHER" id="PTHR36441">
    <property type="entry name" value="HYPOTHETICAL CYTOSOLIC PROTEIN"/>
    <property type="match status" value="1"/>
</dbReference>
<dbReference type="InterPro" id="IPR036746">
    <property type="entry name" value="TT1725-like_sf"/>
</dbReference>
<name>D1C2R7_SPHTD</name>
<reference evidence="2" key="1">
    <citation type="submission" date="2009-11" db="EMBL/GenBank/DDBJ databases">
        <title>The complete chromosome 1 of Sphaerobacter thermophilus DSM 20745.</title>
        <authorList>
            <person name="Lucas S."/>
            <person name="Copeland A."/>
            <person name="Lapidus A."/>
            <person name="Glavina del Rio T."/>
            <person name="Dalin E."/>
            <person name="Tice H."/>
            <person name="Bruce D."/>
            <person name="Goodwin L."/>
            <person name="Pitluck S."/>
            <person name="Kyrpides N."/>
            <person name="Mavromatis K."/>
            <person name="Ivanova N."/>
            <person name="Mikhailova N."/>
            <person name="LaButti K.M."/>
            <person name="Clum A."/>
            <person name="Sun H.I."/>
            <person name="Brettin T."/>
            <person name="Detter J.C."/>
            <person name="Han C."/>
            <person name="Larimer F."/>
            <person name="Land M."/>
            <person name="Hauser L."/>
            <person name="Markowitz V."/>
            <person name="Cheng J.F."/>
            <person name="Hugenholtz P."/>
            <person name="Woyke T."/>
            <person name="Wu D."/>
            <person name="Steenblock K."/>
            <person name="Schneider S."/>
            <person name="Pukall R."/>
            <person name="Goeker M."/>
            <person name="Klenk H.P."/>
            <person name="Eisen J.A."/>
        </authorList>
    </citation>
    <scope>NUCLEOTIDE SEQUENCE [LARGE SCALE GENOMIC DNA]</scope>
    <source>
        <strain evidence="2">ATCC 49802 / DSM 20745 / S 6022</strain>
    </source>
</reference>
<dbReference type="RefSeq" id="WP_012871581.1">
    <property type="nucleotide sequence ID" value="NC_013523.1"/>
</dbReference>
<evidence type="ECO:0008006" key="3">
    <source>
        <dbReference type="Google" id="ProtNLM"/>
    </source>
</evidence>
<dbReference type="PANTHER" id="PTHR36441:SF1">
    <property type="entry name" value="DUF503 DOMAIN-CONTAINING PROTEIN"/>
    <property type="match status" value="1"/>
</dbReference>
<dbReference type="STRING" id="479434.Sthe_1098"/>
<dbReference type="InParanoid" id="D1C2R7"/>